<protein>
    <submittedName>
        <fullName evidence="1">Uncharacterized protein</fullName>
    </submittedName>
</protein>
<sequence>MSDSNLSIASPIAILHSIQINGEFMDVRIKEFFARSEKLDYAVLRPLSHLNSCWELIWDGESYVDEEGTFSGALIRLIDRMATTSPPKKYHDNEDILAESVIASLGWNIEKVGRRWEGADYVSVLEQGSIGNSINQSELFLATVGRVVAAIKHGQNRFDDMEEGHQTILAAALSILVFCEMTAP</sequence>
<evidence type="ECO:0000313" key="2">
    <source>
        <dbReference type="Proteomes" id="UP000002704"/>
    </source>
</evidence>
<name>Q3KBR6_PSEPF</name>
<accession>Q3KBR6</accession>
<dbReference type="EMBL" id="CP000094">
    <property type="protein sequence ID" value="ABA74788.1"/>
    <property type="molecule type" value="Genomic_DNA"/>
</dbReference>
<dbReference type="Proteomes" id="UP000002704">
    <property type="component" value="Chromosome"/>
</dbReference>
<dbReference type="HOGENOM" id="CLU_140914_0_0_6"/>
<proteinExistence type="predicted"/>
<evidence type="ECO:0000313" key="1">
    <source>
        <dbReference type="EMBL" id="ABA74788.1"/>
    </source>
</evidence>
<dbReference type="AlphaFoldDB" id="Q3KBR6"/>
<dbReference type="KEGG" id="pfo:Pfl01_3050"/>
<gene>
    <name evidence="1" type="ordered locus">Pfl01_3050</name>
</gene>
<reference evidence="1 2" key="1">
    <citation type="journal article" date="2009" name="Genome Biol.">
        <title>Genomic and genetic analyses of diversity and plant interactions of Pseudomonas fluorescens.</title>
        <authorList>
            <person name="Silby M.W."/>
            <person name="Cerdeno-Tarraga A.M."/>
            <person name="Vernikos G.S."/>
            <person name="Giddens S.R."/>
            <person name="Jackson R.W."/>
            <person name="Preston G.M."/>
            <person name="Zhang X.X."/>
            <person name="Moon C.D."/>
            <person name="Gehrig S.M."/>
            <person name="Godfrey S.A."/>
            <person name="Knight C.G."/>
            <person name="Malone J.G."/>
            <person name="Robinson Z."/>
            <person name="Spiers A.J."/>
            <person name="Harris S."/>
            <person name="Challis G.L."/>
            <person name="Yaxley A.M."/>
            <person name="Harris D."/>
            <person name="Seeger K."/>
            <person name="Murphy L."/>
            <person name="Rutter S."/>
            <person name="Squares R."/>
            <person name="Quail M.A."/>
            <person name="Saunders E."/>
            <person name="Mavromatis K."/>
            <person name="Brettin T.S."/>
            <person name="Bentley S.D."/>
            <person name="Hothersall J."/>
            <person name="Stephens E."/>
            <person name="Thomas C.M."/>
            <person name="Parkhill J."/>
            <person name="Levy S.B."/>
            <person name="Rainey P.B."/>
            <person name="Thomson N.R."/>
        </authorList>
    </citation>
    <scope>NUCLEOTIDE SEQUENCE [LARGE SCALE GENOMIC DNA]</scope>
    <source>
        <strain evidence="1 2">Pf0-1</strain>
    </source>
</reference>
<organism evidence="1 2">
    <name type="scientific">Pseudomonas fluorescens (strain Pf0-1)</name>
    <dbReference type="NCBI Taxonomy" id="205922"/>
    <lineage>
        <taxon>Bacteria</taxon>
        <taxon>Pseudomonadati</taxon>
        <taxon>Pseudomonadota</taxon>
        <taxon>Gammaproteobacteria</taxon>
        <taxon>Pseudomonadales</taxon>
        <taxon>Pseudomonadaceae</taxon>
        <taxon>Pseudomonas</taxon>
    </lineage>
</organism>